<gene>
    <name evidence="3" type="ORF">J21TS3_44380</name>
</gene>
<dbReference type="PROSITE" id="PS51257">
    <property type="entry name" value="PROKAR_LIPOPROTEIN"/>
    <property type="match status" value="1"/>
</dbReference>
<proteinExistence type="predicted"/>
<dbReference type="InterPro" id="IPR025372">
    <property type="entry name" value="DUF4362"/>
</dbReference>
<feature type="chain" id="PRO_5046422543" description="DUF4362 domain-containing protein" evidence="2">
    <location>
        <begin position="23"/>
        <end position="292"/>
    </location>
</feature>
<comment type="caution">
    <text evidence="3">The sequence shown here is derived from an EMBL/GenBank/DDBJ whole genome shotgun (WGS) entry which is preliminary data.</text>
</comment>
<sequence>MKKYGLLMLIVMLAFIFGCSDRQEPQNGKKTPETPRHTEKPGADGQTSKGADVVDMHGMVQNLGRLDAFVNEKEGTQRLIRYTIEGDPMYYDITRKNGRIELRLDSTMDEYGSGTVQIFDCGRMNRGETETQIRYVLTGCAGEREEVELLTIHFDVSRQDRFDFVLKYGPGLKNEIHTAEQKFVKSLDDGAATVSDFAIPEKDLQKIYRALVLAGYLTGKKLSAACSGPAGDAYDLTVYINSGERKFRWNSCDGSPDGKQMTAVAEEIIGIVHSGSVYRSLPKTAAEQGTGN</sequence>
<dbReference type="RefSeq" id="WP_212952185.1">
    <property type="nucleotide sequence ID" value="NZ_BORW01000034.1"/>
</dbReference>
<evidence type="ECO:0000256" key="2">
    <source>
        <dbReference type="SAM" id="SignalP"/>
    </source>
</evidence>
<feature type="region of interest" description="Disordered" evidence="1">
    <location>
        <begin position="22"/>
        <end position="50"/>
    </location>
</feature>
<reference evidence="3 4" key="1">
    <citation type="submission" date="2021-03" db="EMBL/GenBank/DDBJ databases">
        <title>Antimicrobial resistance genes in bacteria isolated from Japanese honey, and their potential for conferring macrolide and lincosamide resistance in the American foulbrood pathogen Paenibacillus larvae.</title>
        <authorList>
            <person name="Okamoto M."/>
            <person name="Kumagai M."/>
            <person name="Kanamori H."/>
            <person name="Takamatsu D."/>
        </authorList>
    </citation>
    <scope>NUCLEOTIDE SEQUENCE [LARGE SCALE GENOMIC DNA]</scope>
    <source>
        <strain evidence="3 4">J21TS3</strain>
    </source>
</reference>
<keyword evidence="2" id="KW-0732">Signal</keyword>
<feature type="signal peptide" evidence="2">
    <location>
        <begin position="1"/>
        <end position="22"/>
    </location>
</feature>
<dbReference type="Proteomes" id="UP000680638">
    <property type="component" value="Unassembled WGS sequence"/>
</dbReference>
<protein>
    <recommendedName>
        <fullName evidence="5">DUF4362 domain-containing protein</fullName>
    </recommendedName>
</protein>
<evidence type="ECO:0008006" key="5">
    <source>
        <dbReference type="Google" id="ProtNLM"/>
    </source>
</evidence>
<name>A0ABQ4M290_9BACL</name>
<evidence type="ECO:0000313" key="3">
    <source>
        <dbReference type="EMBL" id="GIO69617.1"/>
    </source>
</evidence>
<feature type="compositionally biased region" description="Basic and acidic residues" evidence="1">
    <location>
        <begin position="30"/>
        <end position="42"/>
    </location>
</feature>
<keyword evidence="4" id="KW-1185">Reference proteome</keyword>
<organism evidence="3 4">
    <name type="scientific">Paenibacillus cookii</name>
    <dbReference type="NCBI Taxonomy" id="157839"/>
    <lineage>
        <taxon>Bacteria</taxon>
        <taxon>Bacillati</taxon>
        <taxon>Bacillota</taxon>
        <taxon>Bacilli</taxon>
        <taxon>Bacillales</taxon>
        <taxon>Paenibacillaceae</taxon>
        <taxon>Paenibacillus</taxon>
    </lineage>
</organism>
<evidence type="ECO:0000313" key="4">
    <source>
        <dbReference type="Proteomes" id="UP000680638"/>
    </source>
</evidence>
<dbReference type="EMBL" id="BORW01000034">
    <property type="protein sequence ID" value="GIO69617.1"/>
    <property type="molecule type" value="Genomic_DNA"/>
</dbReference>
<evidence type="ECO:0000256" key="1">
    <source>
        <dbReference type="SAM" id="MobiDB-lite"/>
    </source>
</evidence>
<accession>A0ABQ4M290</accession>
<dbReference type="Pfam" id="PF14275">
    <property type="entry name" value="DUF4362"/>
    <property type="match status" value="1"/>
</dbReference>